<proteinExistence type="predicted"/>
<protein>
    <submittedName>
        <fullName evidence="1">Uncharacterized protein</fullName>
    </submittedName>
</protein>
<dbReference type="EMBL" id="ALZR01000051">
    <property type="protein sequence ID" value="EJV16863.1"/>
    <property type="molecule type" value="Genomic_DNA"/>
</dbReference>
<gene>
    <name evidence="1" type="ORF">HMPREF1336_01584</name>
</gene>
<sequence length="53" mass="6173">MFFNQMCSNTKCIFSISLQPFLLKNNHTNKCISFCGALFTEKYVTVTYFYSPT</sequence>
<dbReference type="Proteomes" id="UP000004117">
    <property type="component" value="Unassembled WGS sequence"/>
</dbReference>
<comment type="caution">
    <text evidence="1">The sequence shown here is derived from an EMBL/GenBank/DDBJ whole genome shotgun (WGS) entry which is preliminary data.</text>
</comment>
<accession>A0AAV3GL63</accession>
<dbReference type="AlphaFoldDB" id="A0AAV3GL63"/>
<reference evidence="1 2" key="1">
    <citation type="submission" date="2012-04" db="EMBL/GenBank/DDBJ databases">
        <authorList>
            <person name="Weinstock G."/>
            <person name="Sodergren E."/>
            <person name="Lobos E.A."/>
            <person name="Fulton L."/>
            <person name="Fulton R."/>
            <person name="Courtney L."/>
            <person name="Fronick C."/>
            <person name="O'Laughlin M."/>
            <person name="Godfrey J."/>
            <person name="Wilson R.M."/>
            <person name="Miner T."/>
            <person name="Farmer C."/>
            <person name="Delehaunty K."/>
            <person name="Cordes M."/>
            <person name="Minx P."/>
            <person name="Tomlinson C."/>
            <person name="Chen J."/>
            <person name="Wollam A."/>
            <person name="Pepin K.H."/>
            <person name="Bhonagiri V."/>
            <person name="Zhang X."/>
            <person name="Suruliraj S."/>
            <person name="Warren W."/>
            <person name="Mitreva M."/>
            <person name="Mardis E.R."/>
            <person name="Wilson R.K."/>
        </authorList>
    </citation>
    <scope>NUCLEOTIDE SEQUENCE [LARGE SCALE GENOMIC DNA]</scope>
    <source>
        <strain evidence="1 2">ERV63</strain>
    </source>
</reference>
<evidence type="ECO:0000313" key="1">
    <source>
        <dbReference type="EMBL" id="EJV16863.1"/>
    </source>
</evidence>
<organism evidence="1 2">
    <name type="scientific">Enterococcus faecalis ERV63</name>
    <dbReference type="NCBI Taxonomy" id="1134793"/>
    <lineage>
        <taxon>Bacteria</taxon>
        <taxon>Bacillati</taxon>
        <taxon>Bacillota</taxon>
        <taxon>Bacilli</taxon>
        <taxon>Lactobacillales</taxon>
        <taxon>Enterococcaceae</taxon>
        <taxon>Enterococcus</taxon>
    </lineage>
</organism>
<name>A0AAV3GL63_ENTFL</name>
<evidence type="ECO:0000313" key="2">
    <source>
        <dbReference type="Proteomes" id="UP000004117"/>
    </source>
</evidence>